<proteinExistence type="inferred from homology"/>
<keyword evidence="3 6" id="KW-0285">Flavoprotein</keyword>
<feature type="binding site" evidence="5">
    <location>
        <begin position="91"/>
        <end position="94"/>
    </location>
    <ligand>
        <name>FAD</name>
        <dbReference type="ChEBI" id="CHEBI:57692"/>
    </ligand>
</feature>
<keyword evidence="10" id="KW-1185">Reference proteome</keyword>
<dbReference type="OrthoDB" id="9785276at2"/>
<evidence type="ECO:0000256" key="6">
    <source>
        <dbReference type="RuleBase" id="RU003968"/>
    </source>
</evidence>
<evidence type="ECO:0000313" key="9">
    <source>
        <dbReference type="EMBL" id="STX51770.1"/>
    </source>
</evidence>
<dbReference type="Gene3D" id="3.50.50.60">
    <property type="entry name" value="FAD/NAD(P)-binding domain"/>
    <property type="match status" value="1"/>
</dbReference>
<evidence type="ECO:0000256" key="5">
    <source>
        <dbReference type="PIRSR" id="PIRSR000137-2"/>
    </source>
</evidence>
<dbReference type="Pfam" id="PF05199">
    <property type="entry name" value="GMC_oxred_C"/>
    <property type="match status" value="1"/>
</dbReference>
<evidence type="ECO:0000313" key="10">
    <source>
        <dbReference type="Proteomes" id="UP000254794"/>
    </source>
</evidence>
<evidence type="ECO:0000259" key="8">
    <source>
        <dbReference type="PROSITE" id="PS00624"/>
    </source>
</evidence>
<dbReference type="SUPFAM" id="SSF54373">
    <property type="entry name" value="FAD-linked reductases, C-terminal domain"/>
    <property type="match status" value="1"/>
</dbReference>
<dbReference type="InterPro" id="IPR000172">
    <property type="entry name" value="GMC_OxRdtase_N"/>
</dbReference>
<comment type="similarity">
    <text evidence="2 6">Belongs to the GMC oxidoreductase family.</text>
</comment>
<dbReference type="EC" id="1.1.99.-" evidence="9"/>
<evidence type="ECO:0000256" key="4">
    <source>
        <dbReference type="ARBA" id="ARBA00022827"/>
    </source>
</evidence>
<keyword evidence="4 5" id="KW-0274">FAD</keyword>
<feature type="binding site" evidence="5">
    <location>
        <position position="218"/>
    </location>
    <ligand>
        <name>FAD</name>
        <dbReference type="ChEBI" id="CHEBI:57692"/>
    </ligand>
</feature>
<gene>
    <name evidence="9" type="primary">alkJ</name>
    <name evidence="9" type="ORF">NCTC13316_01868</name>
</gene>
<accession>A0A378JP64</accession>
<dbReference type="AlphaFoldDB" id="A0A378JP64"/>
<evidence type="ECO:0000256" key="1">
    <source>
        <dbReference type="ARBA" id="ARBA00001974"/>
    </source>
</evidence>
<dbReference type="SUPFAM" id="SSF51905">
    <property type="entry name" value="FAD/NAD(P)-binding domain"/>
    <property type="match status" value="1"/>
</dbReference>
<evidence type="ECO:0000256" key="3">
    <source>
        <dbReference type="ARBA" id="ARBA00022630"/>
    </source>
</evidence>
<organism evidence="9 10">
    <name type="scientific">Legionella busanensis</name>
    <dbReference type="NCBI Taxonomy" id="190655"/>
    <lineage>
        <taxon>Bacteria</taxon>
        <taxon>Pseudomonadati</taxon>
        <taxon>Pseudomonadota</taxon>
        <taxon>Gammaproteobacteria</taxon>
        <taxon>Legionellales</taxon>
        <taxon>Legionellaceae</taxon>
        <taxon>Legionella</taxon>
    </lineage>
</organism>
<comment type="cofactor">
    <cofactor evidence="1 5">
        <name>FAD</name>
        <dbReference type="ChEBI" id="CHEBI:57692"/>
    </cofactor>
</comment>
<evidence type="ECO:0000259" key="7">
    <source>
        <dbReference type="PROSITE" id="PS00623"/>
    </source>
</evidence>
<dbReference type="PROSITE" id="PS00624">
    <property type="entry name" value="GMC_OXRED_2"/>
    <property type="match status" value="1"/>
</dbReference>
<dbReference type="InterPro" id="IPR036188">
    <property type="entry name" value="FAD/NAD-bd_sf"/>
</dbReference>
<dbReference type="GO" id="GO:0050660">
    <property type="term" value="F:flavin adenine dinucleotide binding"/>
    <property type="evidence" value="ECO:0007669"/>
    <property type="project" value="InterPro"/>
</dbReference>
<dbReference type="PANTHER" id="PTHR11552">
    <property type="entry name" value="GLUCOSE-METHANOL-CHOLINE GMC OXIDOREDUCTASE"/>
    <property type="match status" value="1"/>
</dbReference>
<dbReference type="Gene3D" id="3.30.560.10">
    <property type="entry name" value="Glucose Oxidase, domain 3"/>
    <property type="match status" value="1"/>
</dbReference>
<dbReference type="PIRSF" id="PIRSF000137">
    <property type="entry name" value="Alcohol_oxidase"/>
    <property type="match status" value="1"/>
</dbReference>
<evidence type="ECO:0000256" key="2">
    <source>
        <dbReference type="ARBA" id="ARBA00010790"/>
    </source>
</evidence>
<dbReference type="PANTHER" id="PTHR11552:SF147">
    <property type="entry name" value="CHOLINE DEHYDROGENASE, MITOCHONDRIAL"/>
    <property type="match status" value="1"/>
</dbReference>
<dbReference type="Proteomes" id="UP000254794">
    <property type="component" value="Unassembled WGS sequence"/>
</dbReference>
<dbReference type="PROSITE" id="PS00623">
    <property type="entry name" value="GMC_OXRED_1"/>
    <property type="match status" value="1"/>
</dbReference>
<sequence length="528" mass="58354">MKTFDYIIIGGGTAGCVLANRLSKNPNHSVLLLEAGHNSSHIFSQLPVGQAKVVGNPNWDWQFLAEPDLSCANRQMRWPAGKCLGGSSSINGMVYVRGHKLDYDHWHSLGNQGWAYEEVLPFFKKMELFAYGDLNYRGDCGPLKVREIIKPHPLTQVFIAAAQELKIPFNPDYNSREQEGVGICQTNQTKRIRHSTAAAYLKPARHRKNLIVLTKAFVHKIHLLNQRAYRVSVQLSHGLEDFFATKEIILCAGSIQSPKILLQSGIGSPEELHSSCIHALPGVGKNLQEHPNTWISAFVNTSTYNTDLHIWRATKHLRQWLIKGGGAIATPIAHAICFIKTALGIQQPDIQIHFTPFSYEFDNGKLSLTKRPAIVLTPNICRPVTRGSITLSSADPTSPPLINYQALAEEKDVETLVAGCRIARKIINTSAFKPYLVAERFPGKDVDDVQLIDYIRHHSSLGYHPAGTCKMGCDPMAVVDASLKIHGLMGLRVADASIMPVITSGNTNAPTIMIAEKAAYLILQEHSK</sequence>
<dbReference type="Pfam" id="PF00732">
    <property type="entry name" value="GMC_oxred_N"/>
    <property type="match status" value="1"/>
</dbReference>
<dbReference type="EMBL" id="UGOD01000001">
    <property type="protein sequence ID" value="STX51770.1"/>
    <property type="molecule type" value="Genomic_DNA"/>
</dbReference>
<dbReference type="PROSITE" id="PS51257">
    <property type="entry name" value="PROKAR_LIPOPROTEIN"/>
    <property type="match status" value="1"/>
</dbReference>
<reference evidence="9 10" key="1">
    <citation type="submission" date="2018-06" db="EMBL/GenBank/DDBJ databases">
        <authorList>
            <consortium name="Pathogen Informatics"/>
            <person name="Doyle S."/>
        </authorList>
    </citation>
    <scope>NUCLEOTIDE SEQUENCE [LARGE SCALE GENOMIC DNA]</scope>
    <source>
        <strain evidence="9 10">NCTC13316</strain>
    </source>
</reference>
<feature type="domain" description="Glucose-methanol-choline oxidoreductase N-terminal" evidence="8">
    <location>
        <begin position="253"/>
        <end position="267"/>
    </location>
</feature>
<dbReference type="RefSeq" id="WP_115331384.1">
    <property type="nucleotide sequence ID" value="NZ_CAAAHP010000002.1"/>
</dbReference>
<protein>
    <submittedName>
        <fullName evidence="9">Alcohol dehydrogenase [acceptor]</fullName>
        <ecNumber evidence="9">1.1.99.-</ecNumber>
    </submittedName>
</protein>
<dbReference type="InterPro" id="IPR007867">
    <property type="entry name" value="GMC_OxRtase_C"/>
</dbReference>
<name>A0A378JP64_9GAMM</name>
<dbReference type="InterPro" id="IPR012132">
    <property type="entry name" value="GMC_OxRdtase"/>
</dbReference>
<feature type="domain" description="Glucose-methanol-choline oxidoreductase N-terminal" evidence="7">
    <location>
        <begin position="81"/>
        <end position="104"/>
    </location>
</feature>
<dbReference type="GO" id="GO:0016614">
    <property type="term" value="F:oxidoreductase activity, acting on CH-OH group of donors"/>
    <property type="evidence" value="ECO:0007669"/>
    <property type="project" value="InterPro"/>
</dbReference>
<keyword evidence="9" id="KW-0560">Oxidoreductase</keyword>